<keyword evidence="3" id="KW-1185">Reference proteome</keyword>
<organism evidence="2 3">
    <name type="scientific">Pseudaeromonas sharmana</name>
    <dbReference type="NCBI Taxonomy" id="328412"/>
    <lineage>
        <taxon>Bacteria</taxon>
        <taxon>Pseudomonadati</taxon>
        <taxon>Pseudomonadota</taxon>
        <taxon>Gammaproteobacteria</taxon>
        <taxon>Aeromonadales</taxon>
        <taxon>Aeromonadaceae</taxon>
        <taxon>Pseudaeromonas</taxon>
    </lineage>
</organism>
<dbReference type="EMBL" id="JBHSAF010000014">
    <property type="protein sequence ID" value="MFC3913906.1"/>
    <property type="molecule type" value="Genomic_DNA"/>
</dbReference>
<feature type="region of interest" description="Disordered" evidence="1">
    <location>
        <begin position="216"/>
        <end position="235"/>
    </location>
</feature>
<gene>
    <name evidence="2" type="ORF">ACFOSS_10565</name>
</gene>
<dbReference type="Proteomes" id="UP001595692">
    <property type="component" value="Unassembled WGS sequence"/>
</dbReference>
<dbReference type="PANTHER" id="PTHR14097:SF7">
    <property type="entry name" value="OXIDOREDUCTASE HTATIP2"/>
    <property type="match status" value="1"/>
</dbReference>
<comment type="caution">
    <text evidence="2">The sequence shown here is derived from an EMBL/GenBank/DDBJ whole genome shotgun (WGS) entry which is preliminary data.</text>
</comment>
<evidence type="ECO:0000256" key="1">
    <source>
        <dbReference type="SAM" id="MobiDB-lite"/>
    </source>
</evidence>
<reference evidence="3" key="1">
    <citation type="journal article" date="2019" name="Int. J. Syst. Evol. Microbiol.">
        <title>The Global Catalogue of Microorganisms (GCM) 10K type strain sequencing project: providing services to taxonomists for standard genome sequencing and annotation.</title>
        <authorList>
            <consortium name="The Broad Institute Genomics Platform"/>
            <consortium name="The Broad Institute Genome Sequencing Center for Infectious Disease"/>
            <person name="Wu L."/>
            <person name="Ma J."/>
        </authorList>
    </citation>
    <scope>NUCLEOTIDE SEQUENCE [LARGE SCALE GENOMIC DNA]</scope>
    <source>
        <strain evidence="3">CCUG 54939</strain>
    </source>
</reference>
<dbReference type="RefSeq" id="WP_377152320.1">
    <property type="nucleotide sequence ID" value="NZ_JBHSAF010000014.1"/>
</dbReference>
<evidence type="ECO:0000313" key="3">
    <source>
        <dbReference type="Proteomes" id="UP001595692"/>
    </source>
</evidence>
<dbReference type="PANTHER" id="PTHR14097">
    <property type="entry name" value="OXIDOREDUCTASE HTATIP2"/>
    <property type="match status" value="1"/>
</dbReference>
<evidence type="ECO:0000313" key="2">
    <source>
        <dbReference type="EMBL" id="MFC3913906.1"/>
    </source>
</evidence>
<sequence length="235" mass="25327">MKDVQNNNPGRRVLIAGASGLVGQPLLRQLLAAADVSQVYTLGRRPLTLEHPKLQQLVVDFNQLPPLPAVDELYLALGTTLKQAGSEAAFHAVDYGANLAVAKAALAAGAQRIALVSAAGADSDSRFFYNRTKGELERALRTLNPAGLLIARPSLLLGNRAALGQPHRPLEHWSQRLLGIMGPLLPAGWRPIAAEAVARALTDLLPARQGVRILNSAELQRHRPRQQQEQPDARS</sequence>
<protein>
    <submittedName>
        <fullName evidence="2">Oxidoreductase</fullName>
    </submittedName>
</protein>
<accession>A0ABV8CNW9</accession>
<dbReference type="SUPFAM" id="SSF51735">
    <property type="entry name" value="NAD(P)-binding Rossmann-fold domains"/>
    <property type="match status" value="1"/>
</dbReference>
<dbReference type="Gene3D" id="3.40.50.720">
    <property type="entry name" value="NAD(P)-binding Rossmann-like Domain"/>
    <property type="match status" value="1"/>
</dbReference>
<dbReference type="InterPro" id="IPR036291">
    <property type="entry name" value="NAD(P)-bd_dom_sf"/>
</dbReference>
<name>A0ABV8CNW9_9GAMM</name>
<proteinExistence type="predicted"/>